<proteinExistence type="predicted"/>
<reference evidence="1 2" key="1">
    <citation type="submission" date="2019-07" db="EMBL/GenBank/DDBJ databases">
        <authorList>
            <person name="Stoner T.H."/>
            <person name="Garlena R.A."/>
            <person name="Russell D.A."/>
            <person name="Pope W.H."/>
            <person name="Jacobs-Sera D."/>
            <person name="Hatfull G.F."/>
        </authorList>
    </citation>
    <scope>NUCLEOTIDE SEQUENCE [LARGE SCALE GENOMIC DNA]</scope>
</reference>
<keyword evidence="2" id="KW-1185">Reference proteome</keyword>
<organism evidence="1 2">
    <name type="scientific">Mycobacterium phage DyoEdafos</name>
    <dbReference type="NCBI Taxonomy" id="2599860"/>
    <lineage>
        <taxon>Viruses</taxon>
        <taxon>Duplodnaviria</taxon>
        <taxon>Heunggongvirae</taxon>
        <taxon>Uroviricota</taxon>
        <taxon>Caudoviricetes</taxon>
        <taxon>Vilmaviridae</taxon>
        <taxon>Lclasvirinae</taxon>
        <taxon>Bromdenvirus</taxon>
        <taxon>Bromdenvirus dyoedafos</taxon>
    </lineage>
</organism>
<dbReference type="PROSITE" id="PS51318">
    <property type="entry name" value="TAT"/>
    <property type="match status" value="1"/>
</dbReference>
<gene>
    <name evidence="1" type="primary">155</name>
    <name evidence="1" type="ORF">SEA_DYOEDAFOS_155</name>
</gene>
<dbReference type="Proteomes" id="UP000327317">
    <property type="component" value="Segment"/>
</dbReference>
<dbReference type="GeneID" id="63210091"/>
<protein>
    <submittedName>
        <fullName evidence="1">Uncharacterized protein</fullName>
    </submittedName>
</protein>
<dbReference type="InterPro" id="IPR006311">
    <property type="entry name" value="TAT_signal"/>
</dbReference>
<name>A0A5J6TI24_9CAUD</name>
<sequence length="80" mass="8476">MSTTPQINVTTQRSLTRRGLNRLALLVTLGAALAALSLTLSGHAKADTGSGPVMRCTVTNVDGHVYLNDCDLYTDADGWN</sequence>
<dbReference type="KEGG" id="vg:63210091"/>
<accession>A0A5J6TI24</accession>
<evidence type="ECO:0000313" key="2">
    <source>
        <dbReference type="Proteomes" id="UP000327317"/>
    </source>
</evidence>
<evidence type="ECO:0000313" key="1">
    <source>
        <dbReference type="EMBL" id="QFG10365.1"/>
    </source>
</evidence>
<dbReference type="RefSeq" id="YP_010013489.1">
    <property type="nucleotide sequence ID" value="NC_053511.1"/>
</dbReference>
<dbReference type="EMBL" id="MN234187">
    <property type="protein sequence ID" value="QFG10365.1"/>
    <property type="molecule type" value="Genomic_DNA"/>
</dbReference>